<evidence type="ECO:0000313" key="1">
    <source>
        <dbReference type="EMBL" id="BAQ70034.1"/>
    </source>
</evidence>
<sequence>MTQIAEIAPVPFAWTRGLVSARAGALLADLFPRARDARAGECIGLVKRFIAFGRRSLTGHPAEALVVMGDDGRPVCLSARHLDAEARQDLFRLEEILSAPGLLAYGALTPHASELHRATTPPRALELILGADVHLLRTLDWRADIAGRRRAGEPVARALAANLRLLSEHPGSPEAVEQLRDRLQARAGLMLGLLSFDEPVLPAMAVIAA</sequence>
<accession>A0A0D6B5P5</accession>
<evidence type="ECO:0000313" key="2">
    <source>
        <dbReference type="Proteomes" id="UP000064912"/>
    </source>
</evidence>
<dbReference type="AlphaFoldDB" id="A0A0D6B5P5"/>
<reference evidence="1 2" key="1">
    <citation type="submission" date="2015-02" db="EMBL/GenBank/DDBJ databases">
        <title>Genome sequene of Rhodovulum sulfidophilum DSM 2351.</title>
        <authorList>
            <person name="Nagao N."/>
        </authorList>
    </citation>
    <scope>NUCLEOTIDE SEQUENCE [LARGE SCALE GENOMIC DNA]</scope>
    <source>
        <strain evidence="1 2">DSM 2351</strain>
    </source>
</reference>
<dbReference type="KEGG" id="rsu:NHU_02887"/>
<name>A0A0D6B5P5_RHOSU</name>
<dbReference type="Proteomes" id="UP000064912">
    <property type="component" value="Chromosome"/>
</dbReference>
<proteinExistence type="predicted"/>
<dbReference type="EMBL" id="AP014800">
    <property type="protein sequence ID" value="BAQ70034.1"/>
    <property type="molecule type" value="Genomic_DNA"/>
</dbReference>
<organism evidence="1 2">
    <name type="scientific">Rhodovulum sulfidophilum</name>
    <name type="common">Rhodobacter sulfidophilus</name>
    <dbReference type="NCBI Taxonomy" id="35806"/>
    <lineage>
        <taxon>Bacteria</taxon>
        <taxon>Pseudomonadati</taxon>
        <taxon>Pseudomonadota</taxon>
        <taxon>Alphaproteobacteria</taxon>
        <taxon>Rhodobacterales</taxon>
        <taxon>Paracoccaceae</taxon>
        <taxon>Rhodovulum</taxon>
    </lineage>
</organism>
<dbReference type="PATRIC" id="fig|35806.4.peg.2965"/>
<gene>
    <name evidence="1" type="ORF">NHU_02887</name>
</gene>
<protein>
    <submittedName>
        <fullName evidence="1">Uncharacterized protein</fullName>
    </submittedName>
</protein>